<dbReference type="PANTHER" id="PTHR38445:SF7">
    <property type="entry name" value="GNTR-FAMILY TRANSCRIPTIONAL REGULATOR"/>
    <property type="match status" value="1"/>
</dbReference>
<dbReference type="GO" id="GO:0003700">
    <property type="term" value="F:DNA-binding transcription factor activity"/>
    <property type="evidence" value="ECO:0007669"/>
    <property type="project" value="InterPro"/>
</dbReference>
<sequence length="145" mass="16213">MTTSDNIVFRVEETSDLPIWAQLRNRVAYLIRTGVFKAGDQLPSVRSLAADAKINYNTVTKAYRDLELSGLIVSIRGRGMFVQKGVSIDDEETGAIDALLESCIAQYRAKGMTYGEVHEHLVTMVDELEQKAREAEAERQLYGTI</sequence>
<dbReference type="SUPFAM" id="SSF46785">
    <property type="entry name" value="Winged helix' DNA-binding domain"/>
    <property type="match status" value="1"/>
</dbReference>
<proteinExistence type="predicted"/>
<dbReference type="InterPro" id="IPR036390">
    <property type="entry name" value="WH_DNA-bd_sf"/>
</dbReference>
<dbReference type="SMART" id="SM00345">
    <property type="entry name" value="HTH_GNTR"/>
    <property type="match status" value="1"/>
</dbReference>
<evidence type="ECO:0000256" key="2">
    <source>
        <dbReference type="ARBA" id="ARBA00023125"/>
    </source>
</evidence>
<organism evidence="6 7">
    <name type="scientific">Eggerthella lenta</name>
    <name type="common">Eubacterium lentum</name>
    <dbReference type="NCBI Taxonomy" id="84112"/>
    <lineage>
        <taxon>Bacteria</taxon>
        <taxon>Bacillati</taxon>
        <taxon>Actinomycetota</taxon>
        <taxon>Coriobacteriia</taxon>
        <taxon>Eggerthellales</taxon>
        <taxon>Eggerthellaceae</taxon>
        <taxon>Eggerthella</taxon>
    </lineage>
</organism>
<dbReference type="Gene3D" id="1.10.10.10">
    <property type="entry name" value="Winged helix-like DNA-binding domain superfamily/Winged helix DNA-binding domain"/>
    <property type="match status" value="1"/>
</dbReference>
<keyword evidence="2" id="KW-0238">DNA-binding</keyword>
<evidence type="ECO:0000259" key="5">
    <source>
        <dbReference type="PROSITE" id="PS50949"/>
    </source>
</evidence>
<dbReference type="PANTHER" id="PTHR38445">
    <property type="entry name" value="HTH-TYPE TRANSCRIPTIONAL REPRESSOR YTRA"/>
    <property type="match status" value="1"/>
</dbReference>
<dbReference type="InterPro" id="IPR000524">
    <property type="entry name" value="Tscrpt_reg_HTH_GntR"/>
</dbReference>
<evidence type="ECO:0000256" key="3">
    <source>
        <dbReference type="ARBA" id="ARBA00023163"/>
    </source>
</evidence>
<evidence type="ECO:0000313" key="7">
    <source>
        <dbReference type="Proteomes" id="UP000312594"/>
    </source>
</evidence>
<gene>
    <name evidence="6" type="ORF">FIC87_14310</name>
</gene>
<keyword evidence="4" id="KW-0175">Coiled coil</keyword>
<evidence type="ECO:0000256" key="4">
    <source>
        <dbReference type="SAM" id="Coils"/>
    </source>
</evidence>
<dbReference type="RefSeq" id="WP_139913139.1">
    <property type="nucleotide sequence ID" value="NZ_VEVP01000055.1"/>
</dbReference>
<evidence type="ECO:0000313" key="6">
    <source>
        <dbReference type="EMBL" id="TNU88571.1"/>
    </source>
</evidence>
<dbReference type="Pfam" id="PF00392">
    <property type="entry name" value="GntR"/>
    <property type="match status" value="1"/>
</dbReference>
<evidence type="ECO:0000256" key="1">
    <source>
        <dbReference type="ARBA" id="ARBA00023015"/>
    </source>
</evidence>
<keyword evidence="1" id="KW-0805">Transcription regulation</keyword>
<feature type="domain" description="HTH gntR-type" evidence="5">
    <location>
        <begin position="17"/>
        <end position="85"/>
    </location>
</feature>
<dbReference type="CDD" id="cd07377">
    <property type="entry name" value="WHTH_GntR"/>
    <property type="match status" value="1"/>
</dbReference>
<feature type="coiled-coil region" evidence="4">
    <location>
        <begin position="118"/>
        <end position="145"/>
    </location>
</feature>
<keyword evidence="3" id="KW-0804">Transcription</keyword>
<protein>
    <submittedName>
        <fullName evidence="6">GntR family transcriptional regulator</fullName>
    </submittedName>
</protein>
<name>A0A5C5BQ75_EGGLN</name>
<dbReference type="PROSITE" id="PS50949">
    <property type="entry name" value="HTH_GNTR"/>
    <property type="match status" value="1"/>
</dbReference>
<dbReference type="EMBL" id="VEVP01000055">
    <property type="protein sequence ID" value="TNU88571.1"/>
    <property type="molecule type" value="Genomic_DNA"/>
</dbReference>
<reference evidence="6 7" key="1">
    <citation type="journal article" date="2005" name="Appl. Environ. Microbiol.">
        <title>Intestinal bacterial communities that produce active estrogen-like compounds enterodiol and enterolactone in humans.</title>
        <authorList>
            <person name="Clavel T."/>
            <person name="Henderson G."/>
            <person name="Alpert C.A."/>
            <person name="Philippe C."/>
            <person name="Rigottier-Gois L."/>
            <person name="Dore J."/>
            <person name="Blaut M."/>
        </authorList>
    </citation>
    <scope>NUCLEOTIDE SEQUENCE [LARGE SCALE GENOMIC DNA]</scope>
    <source>
        <strain evidence="6 7">SECO-MT75m2</strain>
    </source>
</reference>
<dbReference type="Proteomes" id="UP000312594">
    <property type="component" value="Unassembled WGS sequence"/>
</dbReference>
<dbReference type="GO" id="GO:0003677">
    <property type="term" value="F:DNA binding"/>
    <property type="evidence" value="ECO:0007669"/>
    <property type="project" value="UniProtKB-KW"/>
</dbReference>
<dbReference type="InterPro" id="IPR036388">
    <property type="entry name" value="WH-like_DNA-bd_sf"/>
</dbReference>
<comment type="caution">
    <text evidence="6">The sequence shown here is derived from an EMBL/GenBank/DDBJ whole genome shotgun (WGS) entry which is preliminary data.</text>
</comment>
<accession>A0A5C5BQ75</accession>
<dbReference type="AlphaFoldDB" id="A0A5C5BQ75"/>